<dbReference type="InterPro" id="IPR001543">
    <property type="entry name" value="FliN-like_C"/>
</dbReference>
<evidence type="ECO:0000256" key="10">
    <source>
        <dbReference type="NCBIfam" id="TIGR01397"/>
    </source>
</evidence>
<dbReference type="RefSeq" id="WP_086943574.1">
    <property type="nucleotide sequence ID" value="NZ_FONM01000010.1"/>
</dbReference>
<dbReference type="GO" id="GO:0071978">
    <property type="term" value="P:bacterial-type flagellum-dependent swarming motility"/>
    <property type="evidence" value="ECO:0007669"/>
    <property type="project" value="TreeGrafter"/>
</dbReference>
<keyword evidence="12" id="KW-0969">Cilium</keyword>
<dbReference type="Gene3D" id="2.30.330.10">
    <property type="entry name" value="SpoA-like"/>
    <property type="match status" value="1"/>
</dbReference>
<dbReference type="PIRSF" id="PIRSF002888">
    <property type="entry name" value="FliM"/>
    <property type="match status" value="1"/>
</dbReference>
<dbReference type="PANTHER" id="PTHR30034">
    <property type="entry name" value="FLAGELLAR MOTOR SWITCH PROTEIN FLIM"/>
    <property type="match status" value="1"/>
</dbReference>
<evidence type="ECO:0000259" key="11">
    <source>
        <dbReference type="Pfam" id="PF01052"/>
    </source>
</evidence>
<evidence type="ECO:0000256" key="8">
    <source>
        <dbReference type="ARBA" id="ARBA00023136"/>
    </source>
</evidence>
<gene>
    <name evidence="12" type="ORF">TPAS_2540</name>
</gene>
<evidence type="ECO:0000313" key="13">
    <source>
        <dbReference type="Proteomes" id="UP000195985"/>
    </source>
</evidence>
<evidence type="ECO:0000256" key="6">
    <source>
        <dbReference type="ARBA" id="ARBA00022500"/>
    </source>
</evidence>
<comment type="similarity">
    <text evidence="3">Belongs to the FliM family.</text>
</comment>
<dbReference type="Proteomes" id="UP000195985">
    <property type="component" value="Unassembled WGS sequence"/>
</dbReference>
<dbReference type="Gene3D" id="3.40.1550.10">
    <property type="entry name" value="CheC-like"/>
    <property type="match status" value="1"/>
</dbReference>
<dbReference type="EMBL" id="FWEY01000009">
    <property type="protein sequence ID" value="SLM52832.1"/>
    <property type="molecule type" value="Genomic_DNA"/>
</dbReference>
<keyword evidence="13" id="KW-1185">Reference proteome</keyword>
<dbReference type="InterPro" id="IPR036429">
    <property type="entry name" value="SpoA-like_sf"/>
</dbReference>
<evidence type="ECO:0000256" key="7">
    <source>
        <dbReference type="ARBA" id="ARBA00022779"/>
    </source>
</evidence>
<dbReference type="STRING" id="43064.SAMN04488086_11099"/>
<keyword evidence="7" id="KW-0283">Flagellar rotation</keyword>
<accession>A0A1W1IIL7</accession>
<evidence type="ECO:0000313" key="12">
    <source>
        <dbReference type="EMBL" id="SLM52832.1"/>
    </source>
</evidence>
<evidence type="ECO:0000256" key="5">
    <source>
        <dbReference type="ARBA" id="ARBA00022475"/>
    </source>
</evidence>
<dbReference type="OrthoDB" id="9806941at2"/>
<evidence type="ECO:0000256" key="1">
    <source>
        <dbReference type="ARBA" id="ARBA00004117"/>
    </source>
</evidence>
<evidence type="ECO:0000256" key="4">
    <source>
        <dbReference type="ARBA" id="ARBA00021898"/>
    </source>
</evidence>
<proteinExistence type="inferred from homology"/>
<dbReference type="PANTHER" id="PTHR30034:SF6">
    <property type="entry name" value="YOP PROTEINS TRANSLOCATION PROTEIN Q"/>
    <property type="match status" value="1"/>
</dbReference>
<keyword evidence="8" id="KW-0472">Membrane</keyword>
<name>A0A1W1IIL7_9LACT</name>
<dbReference type="GO" id="GO:0009425">
    <property type="term" value="C:bacterial-type flagellum basal body"/>
    <property type="evidence" value="ECO:0007669"/>
    <property type="project" value="UniProtKB-SubCell"/>
</dbReference>
<dbReference type="Pfam" id="PF01052">
    <property type="entry name" value="FliMN_C"/>
    <property type="match status" value="1"/>
</dbReference>
<dbReference type="GO" id="GO:0050918">
    <property type="term" value="P:positive chemotaxis"/>
    <property type="evidence" value="ECO:0007669"/>
    <property type="project" value="TreeGrafter"/>
</dbReference>
<keyword evidence="6" id="KW-0145">Chemotaxis</keyword>
<evidence type="ECO:0000256" key="2">
    <source>
        <dbReference type="ARBA" id="ARBA00004202"/>
    </source>
</evidence>
<dbReference type="AlphaFoldDB" id="A0A1W1IIL7"/>
<dbReference type="CDD" id="cd17908">
    <property type="entry name" value="FliM"/>
    <property type="match status" value="1"/>
</dbReference>
<dbReference type="InterPro" id="IPR001689">
    <property type="entry name" value="Flag_FliM"/>
</dbReference>
<evidence type="ECO:0000256" key="9">
    <source>
        <dbReference type="ARBA" id="ARBA00023143"/>
    </source>
</evidence>
<comment type="subcellular location">
    <subcellularLocation>
        <location evidence="1">Bacterial flagellum basal body</location>
    </subcellularLocation>
    <subcellularLocation>
        <location evidence="2">Cell membrane</location>
        <topology evidence="2">Peripheral membrane protein</topology>
    </subcellularLocation>
</comment>
<dbReference type="Pfam" id="PF02154">
    <property type="entry name" value="FliM"/>
    <property type="match status" value="1"/>
</dbReference>
<feature type="domain" description="Flagellar motor switch protein FliN-like C-terminal" evidence="11">
    <location>
        <begin position="255"/>
        <end position="323"/>
    </location>
</feature>
<keyword evidence="12" id="KW-0282">Flagellum</keyword>
<dbReference type="NCBIfam" id="TIGR01397">
    <property type="entry name" value="fliM_switch"/>
    <property type="match status" value="1"/>
</dbReference>
<keyword evidence="5" id="KW-1003">Cell membrane</keyword>
<organism evidence="12 13">
    <name type="scientific">Trichococcus pasteurii</name>
    <dbReference type="NCBI Taxonomy" id="43064"/>
    <lineage>
        <taxon>Bacteria</taxon>
        <taxon>Bacillati</taxon>
        <taxon>Bacillota</taxon>
        <taxon>Bacilli</taxon>
        <taxon>Lactobacillales</taxon>
        <taxon>Carnobacteriaceae</taxon>
        <taxon>Trichococcus</taxon>
    </lineage>
</organism>
<dbReference type="GO" id="GO:0003774">
    <property type="term" value="F:cytoskeletal motor activity"/>
    <property type="evidence" value="ECO:0007669"/>
    <property type="project" value="InterPro"/>
</dbReference>
<dbReference type="PRINTS" id="PR00955">
    <property type="entry name" value="FLGMOTORFLIM"/>
</dbReference>
<dbReference type="SUPFAM" id="SSF103039">
    <property type="entry name" value="CheC-like"/>
    <property type="match status" value="1"/>
</dbReference>
<keyword evidence="9" id="KW-0975">Bacterial flagellum</keyword>
<protein>
    <recommendedName>
        <fullName evidence="4 10">Flagellar motor switch protein FliM</fullName>
    </recommendedName>
</protein>
<dbReference type="SUPFAM" id="SSF101801">
    <property type="entry name" value="Surface presentation of antigens (SPOA)"/>
    <property type="match status" value="1"/>
</dbReference>
<reference evidence="13" key="1">
    <citation type="submission" date="2016-04" db="EMBL/GenBank/DDBJ databases">
        <authorList>
            <person name="Strepis N."/>
        </authorList>
    </citation>
    <scope>NUCLEOTIDE SEQUENCE [LARGE SCALE GENOMIC DNA]</scope>
</reference>
<keyword evidence="12" id="KW-0966">Cell projection</keyword>
<dbReference type="InterPro" id="IPR028976">
    <property type="entry name" value="CheC-like_sf"/>
</dbReference>
<dbReference type="GO" id="GO:0005886">
    <property type="term" value="C:plasma membrane"/>
    <property type="evidence" value="ECO:0007669"/>
    <property type="project" value="UniProtKB-SubCell"/>
</dbReference>
<evidence type="ECO:0000256" key="3">
    <source>
        <dbReference type="ARBA" id="ARBA00011049"/>
    </source>
</evidence>
<sequence>MSKVLSQQEIDLLMESVKSGKIDTDLVEETEPVKIKTYDFKRPSRLSKEYITTLTMLFEEYAKIVSSLITTQVRSNVSLRVASIEQISFDEFLHSVPHFTLMGLFRSEPQEGMQIVEINSQVCLQLLQLLCGSPDTKLASTGHGKESFTDIEIAILKDVVANFGHAFQLAFRDIVELSVKMEAMETNAQLLQTMSPNEPVIMTTFIIELLEDQTFINLCIPYVFFENMLEKLSFRNWFHSGRATDPSDKDNLTKNLQSVQVSVEVLLGKTNVSIDSFLQLELGDIITLDKPTHEPLVMSIEKLPTYLVKPGVLGNKMAAEVLHYIGGDIE</sequence>